<name>A0A9D4G818_DREPO</name>
<reference evidence="1" key="2">
    <citation type="submission" date="2020-11" db="EMBL/GenBank/DDBJ databases">
        <authorList>
            <person name="McCartney M.A."/>
            <person name="Auch B."/>
            <person name="Kono T."/>
            <person name="Mallez S."/>
            <person name="Becker A."/>
            <person name="Gohl D.M."/>
            <person name="Silverstein K.A.T."/>
            <person name="Koren S."/>
            <person name="Bechman K.B."/>
            <person name="Herman A."/>
            <person name="Abrahante J.E."/>
            <person name="Garbe J."/>
        </authorList>
    </citation>
    <scope>NUCLEOTIDE SEQUENCE</scope>
    <source>
        <strain evidence="1">Duluth1</strain>
        <tissue evidence="1">Whole animal</tissue>
    </source>
</reference>
<protein>
    <submittedName>
        <fullName evidence="1">Uncharacterized protein</fullName>
    </submittedName>
</protein>
<dbReference type="Proteomes" id="UP000828390">
    <property type="component" value="Unassembled WGS sequence"/>
</dbReference>
<dbReference type="EMBL" id="JAIWYP010000006">
    <property type="protein sequence ID" value="KAH3810255.1"/>
    <property type="molecule type" value="Genomic_DNA"/>
</dbReference>
<sequence length="119" mass="13519">MSREIIHNKFTRADLPFICEGELGVPPGKLSIEIDIQNEFETFLDLNNKTNSIASIFKEETIPASCGMYQKFYFGFQKADVSMNLRKFRCSIKPSLELPNGDVKYSEEGVIKVVPGMYI</sequence>
<evidence type="ECO:0000313" key="2">
    <source>
        <dbReference type="Proteomes" id="UP000828390"/>
    </source>
</evidence>
<accession>A0A9D4G818</accession>
<keyword evidence="2" id="KW-1185">Reference proteome</keyword>
<organism evidence="1 2">
    <name type="scientific">Dreissena polymorpha</name>
    <name type="common">Zebra mussel</name>
    <name type="synonym">Mytilus polymorpha</name>
    <dbReference type="NCBI Taxonomy" id="45954"/>
    <lineage>
        <taxon>Eukaryota</taxon>
        <taxon>Metazoa</taxon>
        <taxon>Spiralia</taxon>
        <taxon>Lophotrochozoa</taxon>
        <taxon>Mollusca</taxon>
        <taxon>Bivalvia</taxon>
        <taxon>Autobranchia</taxon>
        <taxon>Heteroconchia</taxon>
        <taxon>Euheterodonta</taxon>
        <taxon>Imparidentia</taxon>
        <taxon>Neoheterodontei</taxon>
        <taxon>Myida</taxon>
        <taxon>Dreissenoidea</taxon>
        <taxon>Dreissenidae</taxon>
        <taxon>Dreissena</taxon>
    </lineage>
</organism>
<comment type="caution">
    <text evidence="1">The sequence shown here is derived from an EMBL/GenBank/DDBJ whole genome shotgun (WGS) entry which is preliminary data.</text>
</comment>
<reference evidence="1" key="1">
    <citation type="journal article" date="2019" name="bioRxiv">
        <title>The Genome of the Zebra Mussel, Dreissena polymorpha: A Resource for Invasive Species Research.</title>
        <authorList>
            <person name="McCartney M.A."/>
            <person name="Auch B."/>
            <person name="Kono T."/>
            <person name="Mallez S."/>
            <person name="Zhang Y."/>
            <person name="Obille A."/>
            <person name="Becker A."/>
            <person name="Abrahante J.E."/>
            <person name="Garbe J."/>
            <person name="Badalamenti J.P."/>
            <person name="Herman A."/>
            <person name="Mangelson H."/>
            <person name="Liachko I."/>
            <person name="Sullivan S."/>
            <person name="Sone E.D."/>
            <person name="Koren S."/>
            <person name="Silverstein K.A.T."/>
            <person name="Beckman K.B."/>
            <person name="Gohl D.M."/>
        </authorList>
    </citation>
    <scope>NUCLEOTIDE SEQUENCE</scope>
    <source>
        <strain evidence="1">Duluth1</strain>
        <tissue evidence="1">Whole animal</tissue>
    </source>
</reference>
<gene>
    <name evidence="1" type="ORF">DPMN_138645</name>
</gene>
<evidence type="ECO:0000313" key="1">
    <source>
        <dbReference type="EMBL" id="KAH3810255.1"/>
    </source>
</evidence>
<dbReference type="AlphaFoldDB" id="A0A9D4G818"/>
<proteinExistence type="predicted"/>